<dbReference type="InterPro" id="IPR036396">
    <property type="entry name" value="Cyt_P450_sf"/>
</dbReference>
<dbReference type="RefSeq" id="WP_200982191.1">
    <property type="nucleotide sequence ID" value="NZ_CP064654.1"/>
</dbReference>
<dbReference type="Gene3D" id="1.10.630.10">
    <property type="entry name" value="Cytochrome P450"/>
    <property type="match status" value="1"/>
</dbReference>
<dbReference type="GO" id="GO:0016705">
    <property type="term" value="F:oxidoreductase activity, acting on paired donors, with incorporation or reduction of molecular oxygen"/>
    <property type="evidence" value="ECO:0007669"/>
    <property type="project" value="InterPro"/>
</dbReference>
<sequence>MGDEATDLPTGIQLTSLDPAYREDAESVHARLRAECPVHHDKQFGRYFLTNGKDIEAVLRNRALLLDPDRANQGTIAKLQTQREGFIKSMLFLDDPDHHRLRSLVAQAFSQRSINDISLHIAQVANELLDALEGRDRFDAIAAYASPLPIIIIAEILGVDPADRADFIAWSRTSDNAFNPMLTAEQQEAMLRSQNELFDYFERQIAERRLSPRDDLISAMIAAADGDHRLSDQEIKVTCNLLLVAGNITTTDLIGNAIRLLIDHPDQRQLLHERPDLAANMVEEVLRFDPPVTASSRIAPEDMTVGATLIPKGEVMFTALQSVGRDPELNPDAQRFDITRDKPVHHAFGGGVHFCLGAQLARMEARIAIPLLFERFPNLSLAAEPVRKIAPGFNGYGELLVNVG</sequence>
<dbReference type="PANTHER" id="PTHR46696">
    <property type="entry name" value="P450, PUTATIVE (EUROFUNG)-RELATED"/>
    <property type="match status" value="1"/>
</dbReference>
<dbReference type="CDD" id="cd20625">
    <property type="entry name" value="CYP164-like"/>
    <property type="match status" value="1"/>
</dbReference>
<dbReference type="GO" id="GO:0005506">
    <property type="term" value="F:iron ion binding"/>
    <property type="evidence" value="ECO:0007669"/>
    <property type="project" value="InterPro"/>
</dbReference>
<evidence type="ECO:0000313" key="10">
    <source>
        <dbReference type="Proteomes" id="UP000594459"/>
    </source>
</evidence>
<evidence type="ECO:0000313" key="9">
    <source>
        <dbReference type="EMBL" id="QPC99119.1"/>
    </source>
</evidence>
<name>A0A7S8F4M3_9SPHN</name>
<evidence type="ECO:0000256" key="8">
    <source>
        <dbReference type="RuleBase" id="RU000461"/>
    </source>
</evidence>
<dbReference type="AlphaFoldDB" id="A0A7S8F4M3"/>
<dbReference type="EMBL" id="CP064654">
    <property type="protein sequence ID" value="QPC99119.1"/>
    <property type="molecule type" value="Genomic_DNA"/>
</dbReference>
<reference evidence="9 10" key="1">
    <citation type="submission" date="2020-11" db="EMBL/GenBank/DDBJ databases">
        <title>The genome sequence of Erythrobacter sp. 6D36.</title>
        <authorList>
            <person name="Liu Y."/>
        </authorList>
    </citation>
    <scope>NUCLEOTIDE SEQUENCE [LARGE SCALE GENOMIC DNA]</scope>
    <source>
        <strain evidence="9 10">6D36</strain>
    </source>
</reference>
<evidence type="ECO:0000256" key="2">
    <source>
        <dbReference type="ARBA" id="ARBA00022617"/>
    </source>
</evidence>
<proteinExistence type="inferred from homology"/>
<dbReference type="Proteomes" id="UP000594459">
    <property type="component" value="Chromosome"/>
</dbReference>
<organism evidence="9 10">
    <name type="scientific">Qipengyuania soli</name>
    <dbReference type="NCBI Taxonomy" id="2782568"/>
    <lineage>
        <taxon>Bacteria</taxon>
        <taxon>Pseudomonadati</taxon>
        <taxon>Pseudomonadota</taxon>
        <taxon>Alphaproteobacteria</taxon>
        <taxon>Sphingomonadales</taxon>
        <taxon>Erythrobacteraceae</taxon>
        <taxon>Qipengyuania</taxon>
    </lineage>
</organism>
<accession>A0A7S8F4M3</accession>
<evidence type="ECO:0000256" key="3">
    <source>
        <dbReference type="ARBA" id="ARBA00022723"/>
    </source>
</evidence>
<evidence type="ECO:0000256" key="4">
    <source>
        <dbReference type="ARBA" id="ARBA00023002"/>
    </source>
</evidence>
<dbReference type="GO" id="GO:0004497">
    <property type="term" value="F:monooxygenase activity"/>
    <property type="evidence" value="ECO:0007669"/>
    <property type="project" value="UniProtKB-KW"/>
</dbReference>
<keyword evidence="2 8" id="KW-0349">Heme</keyword>
<evidence type="ECO:0000256" key="5">
    <source>
        <dbReference type="ARBA" id="ARBA00023004"/>
    </source>
</evidence>
<keyword evidence="4 8" id="KW-0560">Oxidoreductase</keyword>
<dbReference type="FunFam" id="1.10.630.10:FF:000018">
    <property type="entry name" value="Cytochrome P450 monooxygenase"/>
    <property type="match status" value="1"/>
</dbReference>
<evidence type="ECO:0000256" key="6">
    <source>
        <dbReference type="ARBA" id="ARBA00023033"/>
    </source>
</evidence>
<gene>
    <name evidence="9" type="ORF">IRL76_00585</name>
</gene>
<dbReference type="InterPro" id="IPR002397">
    <property type="entry name" value="Cyt_P450_B"/>
</dbReference>
<dbReference type="Pfam" id="PF00067">
    <property type="entry name" value="p450"/>
    <property type="match status" value="1"/>
</dbReference>
<dbReference type="PRINTS" id="PR00359">
    <property type="entry name" value="BP450"/>
</dbReference>
<dbReference type="SUPFAM" id="SSF48264">
    <property type="entry name" value="Cytochrome P450"/>
    <property type="match status" value="1"/>
</dbReference>
<dbReference type="KEGG" id="qso:IRL76_00585"/>
<comment type="function">
    <text evidence="7">Cytochromes P450 are a group of heme-thiolate monooxygenases. They oxidize a variety of structurally unrelated compounds, including steroids, fatty acids, and xenobiotics.</text>
</comment>
<dbReference type="PANTHER" id="PTHR46696:SF1">
    <property type="entry name" value="CYTOCHROME P450 YJIB-RELATED"/>
    <property type="match status" value="1"/>
</dbReference>
<protein>
    <submittedName>
        <fullName evidence="9">Cytochrome P450</fullName>
    </submittedName>
</protein>
<dbReference type="PROSITE" id="PS00086">
    <property type="entry name" value="CYTOCHROME_P450"/>
    <property type="match status" value="1"/>
</dbReference>
<dbReference type="InterPro" id="IPR001128">
    <property type="entry name" value="Cyt_P450"/>
</dbReference>
<dbReference type="InterPro" id="IPR017972">
    <property type="entry name" value="Cyt_P450_CS"/>
</dbReference>
<evidence type="ECO:0000256" key="1">
    <source>
        <dbReference type="ARBA" id="ARBA00010617"/>
    </source>
</evidence>
<comment type="similarity">
    <text evidence="1 8">Belongs to the cytochrome P450 family.</text>
</comment>
<keyword evidence="10" id="KW-1185">Reference proteome</keyword>
<keyword evidence="6 8" id="KW-0503">Monooxygenase</keyword>
<dbReference type="GO" id="GO:0020037">
    <property type="term" value="F:heme binding"/>
    <property type="evidence" value="ECO:0007669"/>
    <property type="project" value="InterPro"/>
</dbReference>
<keyword evidence="5 8" id="KW-0408">Iron</keyword>
<evidence type="ECO:0000256" key="7">
    <source>
        <dbReference type="ARBA" id="ARBA00043906"/>
    </source>
</evidence>
<keyword evidence="3 8" id="KW-0479">Metal-binding</keyword>